<dbReference type="InterPro" id="IPR044068">
    <property type="entry name" value="CB"/>
</dbReference>
<dbReference type="GO" id="GO:0006310">
    <property type="term" value="P:DNA recombination"/>
    <property type="evidence" value="ECO:0007669"/>
    <property type="project" value="UniProtKB-KW"/>
</dbReference>
<dbReference type="Gene3D" id="1.10.150.130">
    <property type="match status" value="1"/>
</dbReference>
<dbReference type="SUPFAM" id="SSF56349">
    <property type="entry name" value="DNA breaking-rejoining enzymes"/>
    <property type="match status" value="1"/>
</dbReference>
<dbReference type="InterPro" id="IPR010998">
    <property type="entry name" value="Integrase_recombinase_N"/>
</dbReference>
<dbReference type="RefSeq" id="WP_212695606.1">
    <property type="nucleotide sequence ID" value="NZ_CP058649.1"/>
</dbReference>
<reference evidence="9" key="1">
    <citation type="submission" date="2020-07" db="EMBL/GenBank/DDBJ databases">
        <title>Vallitalea pronyensis genome.</title>
        <authorList>
            <person name="Postec A."/>
        </authorList>
    </citation>
    <scope>NUCLEOTIDE SEQUENCE</scope>
    <source>
        <strain evidence="9">FatNI3</strain>
    </source>
</reference>
<dbReference type="Pfam" id="PF00589">
    <property type="entry name" value="Phage_integrase"/>
    <property type="match status" value="1"/>
</dbReference>
<evidence type="ECO:0000256" key="6">
    <source>
        <dbReference type="PROSITE-ProRule" id="PRU01248"/>
    </source>
</evidence>
<dbReference type="Pfam" id="PF14659">
    <property type="entry name" value="Phage_int_SAM_3"/>
    <property type="match status" value="1"/>
</dbReference>
<evidence type="ECO:0000313" key="9">
    <source>
        <dbReference type="EMBL" id="QUI24906.1"/>
    </source>
</evidence>
<comment type="function">
    <text evidence="1">Site-specific tyrosine recombinase, which acts by catalyzing the cutting and rejoining of the recombining DNA molecules.</text>
</comment>
<evidence type="ECO:0000256" key="2">
    <source>
        <dbReference type="ARBA" id="ARBA00008857"/>
    </source>
</evidence>
<keyword evidence="3" id="KW-0229">DNA integration</keyword>
<dbReference type="InterPro" id="IPR004107">
    <property type="entry name" value="Integrase_SAM-like_N"/>
</dbReference>
<dbReference type="Gene3D" id="1.10.443.10">
    <property type="entry name" value="Intergrase catalytic core"/>
    <property type="match status" value="1"/>
</dbReference>
<gene>
    <name evidence="9" type="ORF">HZI73_22530</name>
</gene>
<keyword evidence="4 6" id="KW-0238">DNA-binding</keyword>
<dbReference type="EMBL" id="CP058649">
    <property type="protein sequence ID" value="QUI24906.1"/>
    <property type="molecule type" value="Genomic_DNA"/>
</dbReference>
<dbReference type="InterPro" id="IPR013762">
    <property type="entry name" value="Integrase-like_cat_sf"/>
</dbReference>
<dbReference type="Proteomes" id="UP000683246">
    <property type="component" value="Chromosome"/>
</dbReference>
<dbReference type="CDD" id="cd01189">
    <property type="entry name" value="INT_ICEBs1_C_like"/>
    <property type="match status" value="1"/>
</dbReference>
<accession>A0A8J8MNY2</accession>
<dbReference type="PANTHER" id="PTHR30349">
    <property type="entry name" value="PHAGE INTEGRASE-RELATED"/>
    <property type="match status" value="1"/>
</dbReference>
<comment type="similarity">
    <text evidence="2">Belongs to the 'phage' integrase family.</text>
</comment>
<dbReference type="InterPro" id="IPR050090">
    <property type="entry name" value="Tyrosine_recombinase_XerCD"/>
</dbReference>
<keyword evidence="5" id="KW-0233">DNA recombination</keyword>
<dbReference type="GO" id="GO:0003677">
    <property type="term" value="F:DNA binding"/>
    <property type="evidence" value="ECO:0007669"/>
    <property type="project" value="UniProtKB-UniRule"/>
</dbReference>
<dbReference type="AlphaFoldDB" id="A0A8J8MNY2"/>
<sequence length="379" mass="44129">MKGSITKKGSKYYPVIYLGKDELTDKKKYKWGKGQVLRREAERILNDMVRDYHINNDNGILSLDFTFSELAKEWLLVSKKKHAPKTYQMYEGNVRFVNEIFGDVKVDAIKTIHVQRYINTLNGSYSKINKRYLAIRSVMNYAVKMKLILVNPCIGVELPKKDKTEFNTWTSEDVRYFLDCLENDNSKWYLPVCVMLTTGMRPGEVCGLKYCDFSEDNTALYVRRGMQNDGTTGNTKNEQSKRKVIITNKLCDAIKKQQEWQKDMSREFEDEYSISDFICTHELGQVIRPDVLGRAFKKLIKKYHMPKIRPYDCRHSFATLMLKNGINPKIVSEMLGHKSIEETLNTYSHVLPDIQEEAVSKFERIVLQEPQDNVVFISS</sequence>
<evidence type="ECO:0000256" key="3">
    <source>
        <dbReference type="ARBA" id="ARBA00022908"/>
    </source>
</evidence>
<proteinExistence type="inferred from homology"/>
<dbReference type="PROSITE" id="PS51898">
    <property type="entry name" value="TYR_RECOMBINASE"/>
    <property type="match status" value="1"/>
</dbReference>
<feature type="domain" description="Core-binding (CB)" evidence="8">
    <location>
        <begin position="65"/>
        <end position="143"/>
    </location>
</feature>
<keyword evidence="10" id="KW-1185">Reference proteome</keyword>
<evidence type="ECO:0000259" key="7">
    <source>
        <dbReference type="PROSITE" id="PS51898"/>
    </source>
</evidence>
<evidence type="ECO:0000259" key="8">
    <source>
        <dbReference type="PROSITE" id="PS51900"/>
    </source>
</evidence>
<evidence type="ECO:0000256" key="5">
    <source>
        <dbReference type="ARBA" id="ARBA00023172"/>
    </source>
</evidence>
<protein>
    <submittedName>
        <fullName evidence="9">Site-specific integrase</fullName>
    </submittedName>
</protein>
<dbReference type="InterPro" id="IPR002104">
    <property type="entry name" value="Integrase_catalytic"/>
</dbReference>
<dbReference type="PROSITE" id="PS51900">
    <property type="entry name" value="CB"/>
    <property type="match status" value="1"/>
</dbReference>
<dbReference type="InterPro" id="IPR011010">
    <property type="entry name" value="DNA_brk_join_enz"/>
</dbReference>
<evidence type="ECO:0000313" key="10">
    <source>
        <dbReference type="Proteomes" id="UP000683246"/>
    </source>
</evidence>
<feature type="domain" description="Tyr recombinase" evidence="7">
    <location>
        <begin position="164"/>
        <end position="360"/>
    </location>
</feature>
<evidence type="ECO:0000256" key="4">
    <source>
        <dbReference type="ARBA" id="ARBA00023125"/>
    </source>
</evidence>
<organism evidence="9 10">
    <name type="scientific">Vallitalea pronyensis</name>
    <dbReference type="NCBI Taxonomy" id="1348613"/>
    <lineage>
        <taxon>Bacteria</taxon>
        <taxon>Bacillati</taxon>
        <taxon>Bacillota</taxon>
        <taxon>Clostridia</taxon>
        <taxon>Lachnospirales</taxon>
        <taxon>Vallitaleaceae</taxon>
        <taxon>Vallitalea</taxon>
    </lineage>
</organism>
<dbReference type="KEGG" id="vpy:HZI73_22530"/>
<dbReference type="GO" id="GO:0015074">
    <property type="term" value="P:DNA integration"/>
    <property type="evidence" value="ECO:0007669"/>
    <property type="project" value="UniProtKB-KW"/>
</dbReference>
<name>A0A8J8MNY2_9FIRM</name>
<dbReference type="PANTHER" id="PTHR30349:SF64">
    <property type="entry name" value="PROPHAGE INTEGRASE INTD-RELATED"/>
    <property type="match status" value="1"/>
</dbReference>
<evidence type="ECO:0000256" key="1">
    <source>
        <dbReference type="ARBA" id="ARBA00003283"/>
    </source>
</evidence>